<evidence type="ECO:0000313" key="10">
    <source>
        <dbReference type="EMBL" id="KAK3933007.1"/>
    </source>
</evidence>
<dbReference type="GO" id="GO:0016787">
    <property type="term" value="F:hydrolase activity"/>
    <property type="evidence" value="ECO:0007669"/>
    <property type="project" value="UniProtKB-KW"/>
</dbReference>
<dbReference type="AlphaFoldDB" id="A0AAE1LY95"/>
<dbReference type="PANTHER" id="PTHR22930">
    <property type="match status" value="1"/>
</dbReference>
<feature type="region of interest" description="Disordered" evidence="8">
    <location>
        <begin position="347"/>
        <end position="372"/>
    </location>
</feature>
<evidence type="ECO:0000259" key="9">
    <source>
        <dbReference type="Pfam" id="PF13359"/>
    </source>
</evidence>
<evidence type="ECO:0000313" key="11">
    <source>
        <dbReference type="Proteomes" id="UP001219518"/>
    </source>
</evidence>
<organism evidence="10 11">
    <name type="scientific">Frankliniella fusca</name>
    <dbReference type="NCBI Taxonomy" id="407009"/>
    <lineage>
        <taxon>Eukaryota</taxon>
        <taxon>Metazoa</taxon>
        <taxon>Ecdysozoa</taxon>
        <taxon>Arthropoda</taxon>
        <taxon>Hexapoda</taxon>
        <taxon>Insecta</taxon>
        <taxon>Pterygota</taxon>
        <taxon>Neoptera</taxon>
        <taxon>Paraneoptera</taxon>
        <taxon>Thysanoptera</taxon>
        <taxon>Terebrantia</taxon>
        <taxon>Thripoidea</taxon>
        <taxon>Thripidae</taxon>
        <taxon>Frankliniella</taxon>
    </lineage>
</organism>
<comment type="cofactor">
    <cofactor evidence="1">
        <name>a divalent metal cation</name>
        <dbReference type="ChEBI" id="CHEBI:60240"/>
    </cofactor>
</comment>
<feature type="domain" description="DDE Tnp4" evidence="9">
    <location>
        <begin position="166"/>
        <end position="320"/>
    </location>
</feature>
<dbReference type="GO" id="GO:0046872">
    <property type="term" value="F:metal ion binding"/>
    <property type="evidence" value="ECO:0007669"/>
    <property type="project" value="UniProtKB-KW"/>
</dbReference>
<reference evidence="10" key="1">
    <citation type="submission" date="2021-07" db="EMBL/GenBank/DDBJ databases">
        <authorList>
            <person name="Catto M.A."/>
            <person name="Jacobson A."/>
            <person name="Kennedy G."/>
            <person name="Labadie P."/>
            <person name="Hunt B.G."/>
            <person name="Srinivasan R."/>
        </authorList>
    </citation>
    <scope>NUCLEOTIDE SEQUENCE</scope>
    <source>
        <strain evidence="10">PL_HMW_Pooled</strain>
        <tissue evidence="10">Head</tissue>
    </source>
</reference>
<dbReference type="EMBL" id="JAHWGI010001442">
    <property type="protein sequence ID" value="KAK3933007.1"/>
    <property type="molecule type" value="Genomic_DNA"/>
</dbReference>
<evidence type="ECO:0000256" key="5">
    <source>
        <dbReference type="ARBA" id="ARBA00022723"/>
    </source>
</evidence>
<accession>A0AAE1LY95</accession>
<dbReference type="InterPro" id="IPR027806">
    <property type="entry name" value="HARBI1_dom"/>
</dbReference>
<feature type="compositionally biased region" description="Acidic residues" evidence="8">
    <location>
        <begin position="347"/>
        <end position="362"/>
    </location>
</feature>
<dbReference type="Pfam" id="PF13359">
    <property type="entry name" value="DDE_Tnp_4"/>
    <property type="match status" value="1"/>
</dbReference>
<evidence type="ECO:0000256" key="8">
    <source>
        <dbReference type="SAM" id="MobiDB-lite"/>
    </source>
</evidence>
<keyword evidence="4" id="KW-0540">Nuclease</keyword>
<keyword evidence="11" id="KW-1185">Reference proteome</keyword>
<evidence type="ECO:0000256" key="2">
    <source>
        <dbReference type="ARBA" id="ARBA00004123"/>
    </source>
</evidence>
<comment type="similarity">
    <text evidence="3">Belongs to the HARBI1 family.</text>
</comment>
<dbReference type="InterPro" id="IPR045249">
    <property type="entry name" value="HARBI1-like"/>
</dbReference>
<comment type="subcellular location">
    <subcellularLocation>
        <location evidence="2">Nucleus</location>
    </subcellularLocation>
</comment>
<sequence>MDDEDALVVAAVVAAAALLDGNDEDNRGRRNKKRPVADVDVNGYRVLDDISFKEHFRMNRILFERLLVILGNHMVRVGTVQRLRKALDLALMMSLWILATQDTFRSVAVKFNESSPSSVHSQYKRIIKALRQVAPLFIQWPNQFERDNIKADFERRYSYPGVVGCIDGTHIYITAPTIQSQRYINRFKKYSILLQAVCDNEGVFRDIFVGQPGSIHDSRMYKRSPLSQNLLHNAEMLSPGEHILGDGAYTLTDKLVTPYRDMGRLSRRQRRHNYLHAKTRSIIERSFGYDKGLWRRQKLMQVYNHLYLVDSVIASCVLSNFIKLKGQPYKDPEGDYILLQPQLNEEEEHNIPDEEGDIDDPGNPEFGPNNLADVIPDDQDPVFVRAKVAGRDKRNFIAFTLYPYDD</sequence>
<comment type="caution">
    <text evidence="10">The sequence shown here is derived from an EMBL/GenBank/DDBJ whole genome shotgun (WGS) entry which is preliminary data.</text>
</comment>
<evidence type="ECO:0000256" key="4">
    <source>
        <dbReference type="ARBA" id="ARBA00022722"/>
    </source>
</evidence>
<protein>
    <submittedName>
        <fullName evidence="10">Protein ANTAGONIST OF LIKE HETEROCHROMATIN PROTEIN 1</fullName>
    </submittedName>
</protein>
<keyword evidence="6" id="KW-0378">Hydrolase</keyword>
<keyword evidence="5" id="KW-0479">Metal-binding</keyword>
<dbReference type="GO" id="GO:0004518">
    <property type="term" value="F:nuclease activity"/>
    <property type="evidence" value="ECO:0007669"/>
    <property type="project" value="UniProtKB-KW"/>
</dbReference>
<evidence type="ECO:0000256" key="3">
    <source>
        <dbReference type="ARBA" id="ARBA00006958"/>
    </source>
</evidence>
<reference evidence="10" key="2">
    <citation type="journal article" date="2023" name="BMC Genomics">
        <title>Pest status, molecular evolution, and epigenetic factors derived from the genome assembly of Frankliniella fusca, a thysanopteran phytovirus vector.</title>
        <authorList>
            <person name="Catto M.A."/>
            <person name="Labadie P.E."/>
            <person name="Jacobson A.L."/>
            <person name="Kennedy G.G."/>
            <person name="Srinivasan R."/>
            <person name="Hunt B.G."/>
        </authorList>
    </citation>
    <scope>NUCLEOTIDE SEQUENCE</scope>
    <source>
        <strain evidence="10">PL_HMW_Pooled</strain>
    </source>
</reference>
<name>A0AAE1LY95_9NEOP</name>
<dbReference type="Proteomes" id="UP001219518">
    <property type="component" value="Unassembled WGS sequence"/>
</dbReference>
<evidence type="ECO:0000256" key="6">
    <source>
        <dbReference type="ARBA" id="ARBA00022801"/>
    </source>
</evidence>
<keyword evidence="7" id="KW-0539">Nucleus</keyword>
<proteinExistence type="inferred from homology"/>
<dbReference type="PANTHER" id="PTHR22930:SF85">
    <property type="entry name" value="GH03217P-RELATED"/>
    <property type="match status" value="1"/>
</dbReference>
<gene>
    <name evidence="10" type="ORF">KUF71_017195</name>
</gene>
<evidence type="ECO:0000256" key="1">
    <source>
        <dbReference type="ARBA" id="ARBA00001968"/>
    </source>
</evidence>
<dbReference type="GO" id="GO:0005634">
    <property type="term" value="C:nucleus"/>
    <property type="evidence" value="ECO:0007669"/>
    <property type="project" value="UniProtKB-SubCell"/>
</dbReference>
<evidence type="ECO:0000256" key="7">
    <source>
        <dbReference type="ARBA" id="ARBA00023242"/>
    </source>
</evidence>